<dbReference type="Pfam" id="PF23356">
    <property type="entry name" value="TPR_PEP5_VPS11"/>
    <property type="match status" value="1"/>
</dbReference>
<sequence>MASNTTGTSSSGLNPNAAAPVWRQFSFFDVVPVKDPHDLESSPYIFKVAAEISTMVSSSAGMLVADIHGSVHLLNREFESITSWVAHVGGRVTHMVERKGTLVTLGEEDTVKSPLLKIWDLENRDKKTGAPNLLRSTKIQLSNRPHPVTTVALSATLSHLSIGLGDGTVILYRHLDQSLAGSTSLTALPKSRVVHESPTEPITGLGFREPTEESPNTYLFIVTTNRVLCYQASGRGSGGVPTVVDEIGSGLGCATMDWRAHDMVVARDEALYICSTDGRGACLAYEGHKSSVHTHLSYLVIVSPPFFPTAAAASATVRNFVARSANPGETDITKVNVFDLDNKLVAYSGAFKQGVREVVSQWGKIYVLSTDGNLLSLEEKSTADKLDMLYRKSLYPVALNLAKTQNMDDASVADIHKQYGDHLYAKGNYDEAMQQYLKTIGFVQPSYVIRKFLDSQRIHNLVTYLQELHTLGVANSDHTTLLLNTYTKLKDVNRLDSFIKTESRRDSGDADELPFDLDTAIRVCRQAGYFEHASYLAKKYERHEDYLRIQIEDAGNVKDALAYLRKLGPEAAESNLARTGGPLTEPEEDQEASGAKQPQAPGPSYLSYLALNRAAAIAAPTVISAAETATPPSPSIKTIRADTISAPRRGESFYEPAGRAPTPPPRTGSAGTNAAPASAIIQVPAPGPPVKRLSPRIYFPHFADHMEQFVVFLETVARRRWGQSVDDKPAGSIGIFGRKDQDDWEISPQQHQRQLTFLDEQHEALVDKQDQVAVWNTLLELYLTLPLAPSSASGPNRTNGAAKKSELQQGSVFSERVMRDKALRVLGSDSSQIPFDTTHALILCSTHAFTDGLVLLWEKMGMFEDVLRFWIDKHNDGSSPDASDYVVQHLMQYGPEHPELYPLVLRFLTSTPELLRKHEADVKEMVDYVDEEGIIPALGIIQVLSRNGVASVGLVKEWLVKRIKESREEIHNDEQLTRSYQLETTSRRKLVEELSDPEQPKVFHNTRCAVCHAQLDLPTVHFMCGHSYHQRCLADHDAECPTCAQEHSVIREIRRNNERLADQHDVFLAEVKENGFEAIASAYSRGLLNVNAPRPEEQQQPGF</sequence>
<comment type="subunit">
    <text evidence="9">Component of the homotypic vacuole fusion and vacuole protein sorting (HOPS) complex. Component of the class C core vacuole/endosome tethering (CORVET) complex.</text>
</comment>
<dbReference type="InterPro" id="IPR036322">
    <property type="entry name" value="WD40_repeat_dom_sf"/>
</dbReference>
<feature type="region of interest" description="Disordered" evidence="12">
    <location>
        <begin position="573"/>
        <end position="601"/>
    </location>
</feature>
<keyword evidence="2 9" id="KW-0813">Transport</keyword>
<evidence type="ECO:0000256" key="7">
    <source>
        <dbReference type="ARBA" id="ARBA00023136"/>
    </source>
</evidence>
<gene>
    <name evidence="14" type="ORF">EST38_g6081</name>
</gene>
<keyword evidence="15" id="KW-1185">Reference proteome</keyword>
<dbReference type="InterPro" id="IPR057307">
    <property type="entry name" value="PEP5_VPS11_N"/>
</dbReference>
<dbReference type="AlphaFoldDB" id="A0A4Q2DIN9"/>
<organism evidence="14 15">
    <name type="scientific">Candolleomyces aberdarensis</name>
    <dbReference type="NCBI Taxonomy" id="2316362"/>
    <lineage>
        <taxon>Eukaryota</taxon>
        <taxon>Fungi</taxon>
        <taxon>Dikarya</taxon>
        <taxon>Basidiomycota</taxon>
        <taxon>Agaricomycotina</taxon>
        <taxon>Agaricomycetes</taxon>
        <taxon>Agaricomycetidae</taxon>
        <taxon>Agaricales</taxon>
        <taxon>Agaricineae</taxon>
        <taxon>Psathyrellaceae</taxon>
        <taxon>Candolleomyces</taxon>
    </lineage>
</organism>
<dbReference type="Pfam" id="PF12451">
    <property type="entry name" value="VPS11_C"/>
    <property type="match status" value="1"/>
</dbReference>
<evidence type="ECO:0000256" key="11">
    <source>
        <dbReference type="PROSITE-ProRule" id="PRU01006"/>
    </source>
</evidence>
<keyword evidence="7 9" id="KW-0472">Membrane</keyword>
<dbReference type="GO" id="GO:0048284">
    <property type="term" value="P:organelle fusion"/>
    <property type="evidence" value="ECO:0007669"/>
    <property type="project" value="TreeGrafter"/>
</dbReference>
<dbReference type="PIRSF" id="PIRSF007860">
    <property type="entry name" value="VPS11"/>
    <property type="match status" value="1"/>
</dbReference>
<dbReference type="GO" id="GO:0033263">
    <property type="term" value="C:CORVET complex"/>
    <property type="evidence" value="ECO:0007669"/>
    <property type="project" value="UniProtKB-UniRule"/>
</dbReference>
<dbReference type="InterPro" id="IPR024763">
    <property type="entry name" value="VPS11_C"/>
</dbReference>
<dbReference type="Pfam" id="PF23341">
    <property type="entry name" value="PEP5_VPS11_N"/>
    <property type="match status" value="1"/>
</dbReference>
<evidence type="ECO:0000256" key="1">
    <source>
        <dbReference type="ARBA" id="ARBA00007070"/>
    </source>
</evidence>
<evidence type="ECO:0000256" key="9">
    <source>
        <dbReference type="PIRNR" id="PIRNR007860"/>
    </source>
</evidence>
<evidence type="ECO:0000256" key="4">
    <source>
        <dbReference type="ARBA" id="ARBA00022771"/>
    </source>
</evidence>
<evidence type="ECO:0000256" key="10">
    <source>
        <dbReference type="PROSITE-ProRule" id="PRU00175"/>
    </source>
</evidence>
<dbReference type="SUPFAM" id="SSF57850">
    <property type="entry name" value="RING/U-box"/>
    <property type="match status" value="1"/>
</dbReference>
<dbReference type="SMART" id="SM00184">
    <property type="entry name" value="RING"/>
    <property type="match status" value="1"/>
</dbReference>
<evidence type="ECO:0000256" key="3">
    <source>
        <dbReference type="ARBA" id="ARBA00022723"/>
    </source>
</evidence>
<dbReference type="PROSITE" id="PS50089">
    <property type="entry name" value="ZF_RING_2"/>
    <property type="match status" value="1"/>
</dbReference>
<dbReference type="GO" id="GO:0030674">
    <property type="term" value="F:protein-macromolecule adaptor activity"/>
    <property type="evidence" value="ECO:0007669"/>
    <property type="project" value="TreeGrafter"/>
</dbReference>
<comment type="caution">
    <text evidence="14">The sequence shown here is derived from an EMBL/GenBank/DDBJ whole genome shotgun (WGS) entry which is preliminary data.</text>
</comment>
<evidence type="ECO:0000256" key="2">
    <source>
        <dbReference type="ARBA" id="ARBA00022448"/>
    </source>
</evidence>
<keyword evidence="6 9" id="KW-0653">Protein transport</keyword>
<keyword evidence="4 10" id="KW-0863">Zinc-finger</keyword>
<keyword evidence="5" id="KW-0862">Zinc</keyword>
<protein>
    <recommendedName>
        <fullName evidence="9">E3 ubiquitin-protein ligase PEP5</fullName>
        <ecNumber evidence="9">2.3.2.27</ecNumber>
    </recommendedName>
</protein>
<evidence type="ECO:0000256" key="8">
    <source>
        <dbReference type="ARBA" id="ARBA00029433"/>
    </source>
</evidence>
<evidence type="ECO:0000259" key="13">
    <source>
        <dbReference type="PROSITE" id="PS50089"/>
    </source>
</evidence>
<reference evidence="14 15" key="1">
    <citation type="submission" date="2019-01" db="EMBL/GenBank/DDBJ databases">
        <title>Draft genome sequence of Psathyrella aberdarensis IHI B618.</title>
        <authorList>
            <person name="Buettner E."/>
            <person name="Kellner H."/>
        </authorList>
    </citation>
    <scope>NUCLEOTIDE SEQUENCE [LARGE SCALE GENOMIC DNA]</scope>
    <source>
        <strain evidence="14 15">IHI B618</strain>
    </source>
</reference>
<feature type="region of interest" description="Disordered" evidence="12">
    <location>
        <begin position="648"/>
        <end position="673"/>
    </location>
</feature>
<comment type="catalytic activity">
    <reaction evidence="9">
        <text>S-ubiquitinyl-[E2 ubiquitin-conjugating enzyme]-L-cysteine + [acceptor protein]-L-lysine = [E2 ubiquitin-conjugating enzyme]-L-cysteine + N(6)-ubiquitinyl-[acceptor protein]-L-lysine.</text>
        <dbReference type="EC" id="2.3.2.27"/>
    </reaction>
</comment>
<evidence type="ECO:0000313" key="15">
    <source>
        <dbReference type="Proteomes" id="UP000290288"/>
    </source>
</evidence>
<accession>A0A4Q2DIN9</accession>
<keyword evidence="9" id="KW-0926">Vacuole</keyword>
<dbReference type="Proteomes" id="UP000290288">
    <property type="component" value="Unassembled WGS sequence"/>
</dbReference>
<dbReference type="STRING" id="2316362.A0A4Q2DIN9"/>
<keyword evidence="3" id="KW-0479">Metal-binding</keyword>
<dbReference type="InterPro" id="IPR016528">
    <property type="entry name" value="VPS11"/>
</dbReference>
<dbReference type="GO" id="GO:0006904">
    <property type="term" value="P:vesicle docking involved in exocytosis"/>
    <property type="evidence" value="ECO:0007669"/>
    <property type="project" value="TreeGrafter"/>
</dbReference>
<dbReference type="InterPro" id="IPR000547">
    <property type="entry name" value="Clathrin_H-chain/VPS_repeat"/>
</dbReference>
<comment type="subcellular location">
    <subcellularLocation>
        <location evidence="8">Endomembrane system</location>
        <topology evidence="8">Peripheral membrane protein</topology>
        <orientation evidence="8">Cytoplasmic side</orientation>
    </subcellularLocation>
    <subcellularLocation>
        <location evidence="9">Vacuole membrane</location>
        <topology evidence="9">Peripheral membrane protein</topology>
        <orientation evidence="9">Cytoplasmic side</orientation>
    </subcellularLocation>
</comment>
<dbReference type="GO" id="GO:0008270">
    <property type="term" value="F:zinc ion binding"/>
    <property type="evidence" value="ECO:0007669"/>
    <property type="project" value="UniProtKB-KW"/>
</dbReference>
<evidence type="ECO:0000256" key="5">
    <source>
        <dbReference type="ARBA" id="ARBA00022833"/>
    </source>
</evidence>
<dbReference type="GO" id="GO:0030897">
    <property type="term" value="C:HOPS complex"/>
    <property type="evidence" value="ECO:0007669"/>
    <property type="project" value="UniProtKB-UniRule"/>
</dbReference>
<proteinExistence type="inferred from homology"/>
<evidence type="ECO:0000256" key="12">
    <source>
        <dbReference type="SAM" id="MobiDB-lite"/>
    </source>
</evidence>
<dbReference type="EMBL" id="SDEE01000184">
    <property type="protein sequence ID" value="RXW19763.1"/>
    <property type="molecule type" value="Genomic_DNA"/>
</dbReference>
<keyword evidence="9" id="KW-0808">Transferase</keyword>
<dbReference type="PROSITE" id="PS50236">
    <property type="entry name" value="CHCR"/>
    <property type="match status" value="1"/>
</dbReference>
<name>A0A4Q2DIN9_9AGAR</name>
<dbReference type="EC" id="2.3.2.27" evidence="9"/>
<dbReference type="GO" id="GO:0007032">
    <property type="term" value="P:endosome organization"/>
    <property type="evidence" value="ECO:0007669"/>
    <property type="project" value="TreeGrafter"/>
</dbReference>
<feature type="repeat" description="CHCR" evidence="11">
    <location>
        <begin position="436"/>
        <end position="592"/>
    </location>
</feature>
<dbReference type="PANTHER" id="PTHR23323">
    <property type="entry name" value="VACUOLAR PROTEIN SORTING-ASSOCIATED PROTEIN"/>
    <property type="match status" value="1"/>
</dbReference>
<evidence type="ECO:0000313" key="14">
    <source>
        <dbReference type="EMBL" id="RXW19763.1"/>
    </source>
</evidence>
<dbReference type="GO" id="GO:0006886">
    <property type="term" value="P:intracellular protein transport"/>
    <property type="evidence" value="ECO:0007669"/>
    <property type="project" value="UniProtKB-UniRule"/>
</dbReference>
<dbReference type="SUPFAM" id="SSF50978">
    <property type="entry name" value="WD40 repeat-like"/>
    <property type="match status" value="1"/>
</dbReference>
<keyword evidence="9" id="KW-0833">Ubl conjugation pathway</keyword>
<dbReference type="InterPro" id="IPR001841">
    <property type="entry name" value="Znf_RING"/>
</dbReference>
<dbReference type="CDD" id="cd16688">
    <property type="entry name" value="RING-H2_Vps11"/>
    <property type="match status" value="1"/>
</dbReference>
<comment type="similarity">
    <text evidence="1 9">Belongs to the VPS11 family.</text>
</comment>
<evidence type="ECO:0000256" key="6">
    <source>
        <dbReference type="ARBA" id="ARBA00022927"/>
    </source>
</evidence>
<dbReference type="InterPro" id="IPR013083">
    <property type="entry name" value="Znf_RING/FYVE/PHD"/>
</dbReference>
<feature type="domain" description="RING-type" evidence="13">
    <location>
        <begin position="1008"/>
        <end position="1043"/>
    </location>
</feature>
<dbReference type="GO" id="GO:0000329">
    <property type="term" value="C:fungal-type vacuole membrane"/>
    <property type="evidence" value="ECO:0007669"/>
    <property type="project" value="UniProtKB-UniRule"/>
</dbReference>
<dbReference type="GO" id="GO:0007033">
    <property type="term" value="P:vacuole organization"/>
    <property type="evidence" value="ECO:0007669"/>
    <property type="project" value="TreeGrafter"/>
</dbReference>
<dbReference type="Pfam" id="PF17122">
    <property type="entry name" value="zf-C3H2C3"/>
    <property type="match status" value="1"/>
</dbReference>
<dbReference type="PANTHER" id="PTHR23323:SF24">
    <property type="entry name" value="VACUOLAR PROTEIN SORTING-ASSOCIATED PROTEIN 11 HOMOLOG"/>
    <property type="match status" value="1"/>
</dbReference>
<dbReference type="Gene3D" id="3.30.40.10">
    <property type="entry name" value="Zinc/RING finger domain, C3HC4 (zinc finger)"/>
    <property type="match status" value="1"/>
</dbReference>
<dbReference type="GO" id="GO:0061630">
    <property type="term" value="F:ubiquitin protein ligase activity"/>
    <property type="evidence" value="ECO:0007669"/>
    <property type="project" value="UniProtKB-EC"/>
</dbReference>
<dbReference type="InterPro" id="IPR057308">
    <property type="entry name" value="CHCR_PEP5_VPS11"/>
</dbReference>
<dbReference type="OrthoDB" id="26184at2759"/>